<dbReference type="AlphaFoldDB" id="Q8BU74"/>
<dbReference type="MGI" id="MGI:2139347">
    <property type="gene designation" value="Thnsl1"/>
</dbReference>
<dbReference type="AGR" id="MGI:2139347"/>
<reference evidence="1" key="5">
    <citation type="journal article" date="2002" name="Nature">
        <title>Analysis of the mouse transcriptome based on functional annotation of 60,770 full-length cDNAs.</title>
        <authorList>
            <consortium name="The FANTOM Consortium and the RIKEN Genome Exploration Research Group Phase I and II Team"/>
        </authorList>
    </citation>
    <scope>NUCLEOTIDE SEQUENCE</scope>
    <source>
        <strain evidence="1">C57BL/6J</strain>
        <tissue evidence="1">Lung</tissue>
    </source>
</reference>
<dbReference type="EMBL" id="AK087148">
    <property type="protein sequence ID" value="BAC39812.1"/>
    <property type="molecule type" value="mRNA"/>
</dbReference>
<reference evidence="1" key="7">
    <citation type="journal article" date="2005" name="Science">
        <title>The Transcriptional Landscape of the Mammalian Genome.</title>
        <authorList>
            <consortium name="The FANTOM Consortium"/>
            <consortium name="Riken Genome Exploration Research Group and Genome Science Group (Genome Network Project Core Group)"/>
        </authorList>
    </citation>
    <scope>NUCLEOTIDE SEQUENCE</scope>
    <source>
        <strain evidence="1">C57BL/6J</strain>
        <tissue evidence="1">Lung</tissue>
    </source>
</reference>
<reference evidence="1" key="3">
    <citation type="journal article" date="2000" name="Genome Res.">
        <title>RIKEN integrated sequence analysis (RISA) system--384-format sequencing pipeline with 384 multicapillary sequencer.</title>
        <authorList>
            <person name="Shibata K."/>
            <person name="Itoh M."/>
            <person name="Aizawa K."/>
            <person name="Nagaoka S."/>
            <person name="Sasaki N."/>
            <person name="Carninci P."/>
            <person name="Konno H."/>
            <person name="Akiyama J."/>
            <person name="Nishi K."/>
            <person name="Kitsunai T."/>
            <person name="Tashiro H."/>
            <person name="Itoh M."/>
            <person name="Sumi N."/>
            <person name="Ishii Y."/>
            <person name="Nakamura S."/>
            <person name="Hazama M."/>
            <person name="Nishine T."/>
            <person name="Harada A."/>
            <person name="Yamamoto R."/>
            <person name="Matsumoto H."/>
            <person name="Sakaguchi S."/>
            <person name="Ikegami T."/>
            <person name="Kashiwagi K."/>
            <person name="Fujiwake S."/>
            <person name="Inoue K."/>
            <person name="Togawa Y."/>
            <person name="Izawa M."/>
            <person name="Ohara E."/>
            <person name="Watahiki M."/>
            <person name="Yoneda Y."/>
            <person name="Ishikawa T."/>
            <person name="Ozawa K."/>
            <person name="Tanaka T."/>
            <person name="Matsuura S."/>
            <person name="Kawai J."/>
            <person name="Okazaki Y."/>
            <person name="Muramatsu M."/>
            <person name="Inoue Y."/>
            <person name="Kira A."/>
            <person name="Hayashizaki Y."/>
        </authorList>
    </citation>
    <scope>NUCLEOTIDE SEQUENCE</scope>
    <source>
        <strain evidence="1">C57BL/6J</strain>
        <tissue evidence="1">Lung</tissue>
    </source>
</reference>
<reference evidence="1" key="4">
    <citation type="journal article" date="2001" name="Nature">
        <title>Functional annotation of a full-length mouse cDNA collection.</title>
        <authorList>
            <consortium name="The RIKEN Genome Exploration Research Group Phase II Team and the FANTOM Consortium"/>
        </authorList>
    </citation>
    <scope>NUCLEOTIDE SEQUENCE</scope>
    <source>
        <strain evidence="1">C57BL/6J</strain>
        <tissue evidence="1">Lung</tissue>
    </source>
</reference>
<reference evidence="1" key="2">
    <citation type="journal article" date="2000" name="Genome Res.">
        <title>Normalization and subtraction of cap-trapper-selected cDNAs to prepare full-length cDNA libraries for rapid discovery of new genes.</title>
        <authorList>
            <person name="Carninci P."/>
            <person name="Shibata Y."/>
            <person name="Hayatsu N."/>
            <person name="Sugahara Y."/>
            <person name="Shibata K."/>
            <person name="Itoh M."/>
            <person name="Konno H."/>
            <person name="Okazaki Y."/>
            <person name="Muramatsu M."/>
            <person name="Hayashizaki Y."/>
        </authorList>
    </citation>
    <scope>NUCLEOTIDE SEQUENCE</scope>
    <source>
        <strain evidence="1">C57BL/6J</strain>
        <tissue evidence="1">Lung</tissue>
    </source>
</reference>
<evidence type="ECO:0000313" key="2">
    <source>
        <dbReference type="MGI" id="MGI:2139347"/>
    </source>
</evidence>
<name>Q8BU74_MOUSE</name>
<dbReference type="SUPFAM" id="SSF53686">
    <property type="entry name" value="Tryptophan synthase beta subunit-like PLP-dependent enzymes"/>
    <property type="match status" value="1"/>
</dbReference>
<sequence>MVVEKLQQEFVADWCSEGECLAAISTTYNASGYILDPHTAVAKVVADKMQDKAAQWSLHPQLTTPSLAPAIMQALGIKELNQTSSSQLYLLSSYNALPPPHEALLERMKQKEKMDYQVCVADVDVLKSHAEKLIQNWFVRKSE</sequence>
<dbReference type="InterPro" id="IPR036052">
    <property type="entry name" value="TrpB-like_PALP_sf"/>
</dbReference>
<dbReference type="PANTHER" id="PTHR43515">
    <property type="entry name" value="THREONINE SYNTHASE-LIKE 1"/>
    <property type="match status" value="1"/>
</dbReference>
<dbReference type="Gene3D" id="3.40.50.1100">
    <property type="match status" value="1"/>
</dbReference>
<organism evidence="1">
    <name type="scientific">Mus musculus</name>
    <name type="common">Mouse</name>
    <dbReference type="NCBI Taxonomy" id="10090"/>
    <lineage>
        <taxon>Eukaryota</taxon>
        <taxon>Metazoa</taxon>
        <taxon>Chordata</taxon>
        <taxon>Craniata</taxon>
        <taxon>Vertebrata</taxon>
        <taxon>Euteleostomi</taxon>
        <taxon>Mammalia</taxon>
        <taxon>Eutheria</taxon>
        <taxon>Euarchontoglires</taxon>
        <taxon>Glires</taxon>
        <taxon>Rodentia</taxon>
        <taxon>Myomorpha</taxon>
        <taxon>Muroidea</taxon>
        <taxon>Muridae</taxon>
        <taxon>Murinae</taxon>
        <taxon>Mus</taxon>
        <taxon>Mus</taxon>
    </lineage>
</organism>
<accession>Q8BU74</accession>
<reference evidence="1" key="6">
    <citation type="submission" date="2002-04" db="EMBL/GenBank/DDBJ databases">
        <authorList>
            <person name="Adachi J."/>
            <person name="Aizawa K."/>
            <person name="Akimura T."/>
            <person name="Arakawa T."/>
            <person name="Bono H."/>
            <person name="Carninci P."/>
            <person name="Fukuda S."/>
            <person name="Furuno M."/>
            <person name="Hanagaki T."/>
            <person name="Hara A."/>
            <person name="Hashizume W."/>
            <person name="Hayashida K."/>
            <person name="Hayatsu N."/>
            <person name="Hiramoto K."/>
            <person name="Hiraoka T."/>
            <person name="Hirozane T."/>
            <person name="Hori F."/>
            <person name="Imotani K."/>
            <person name="Ishii Y."/>
            <person name="Itoh M."/>
            <person name="Kagawa I."/>
            <person name="Kasukawa T."/>
            <person name="Katoh H."/>
            <person name="Kawai J."/>
            <person name="Kojima Y."/>
            <person name="Kondo S."/>
            <person name="Konno H."/>
            <person name="Kouda M."/>
            <person name="Koya S."/>
            <person name="Kurihara C."/>
            <person name="Matsuyama T."/>
            <person name="Miyazaki A."/>
            <person name="Murata M."/>
            <person name="Nakamura M."/>
            <person name="Nishi K."/>
            <person name="Nomura K."/>
            <person name="Numazaki R."/>
            <person name="Ohno M."/>
            <person name="Ohsato N."/>
            <person name="Okazaki Y."/>
            <person name="Saito R."/>
            <person name="Saitoh H."/>
            <person name="Sakai C."/>
            <person name="Sakai K."/>
            <person name="Sakazume N."/>
            <person name="Sano H."/>
            <person name="Sasaki D."/>
            <person name="Shibata K."/>
            <person name="Shinagawa A."/>
            <person name="Shiraki T."/>
            <person name="Sogabe Y."/>
            <person name="Tagami M."/>
            <person name="Tagawa A."/>
            <person name="Takahashi F."/>
            <person name="Takaku-Akahira S."/>
            <person name="Takeda Y."/>
            <person name="Tanaka T."/>
            <person name="Tomaru A."/>
            <person name="Toya T."/>
            <person name="Yasunishi A."/>
            <person name="Muramatsu M."/>
            <person name="Hayashizaki Y."/>
        </authorList>
    </citation>
    <scope>NUCLEOTIDE SEQUENCE</scope>
    <source>
        <strain evidence="1">C57BL/6J</strain>
        <tissue evidence="1">Lung</tissue>
    </source>
</reference>
<reference evidence="1" key="1">
    <citation type="journal article" date="1999" name="Methods Enzymol.">
        <title>High-efficiency full-length cDNA cloning.</title>
        <authorList>
            <person name="Carninci P."/>
            <person name="Hayashizaki Y."/>
        </authorList>
    </citation>
    <scope>NUCLEOTIDE SEQUENCE</scope>
    <source>
        <strain evidence="1">C57BL/6J</strain>
        <tissue evidence="1">Lung</tissue>
    </source>
</reference>
<proteinExistence type="evidence at transcript level"/>
<evidence type="ECO:0000313" key="1">
    <source>
        <dbReference type="EMBL" id="BAC39812.1"/>
    </source>
</evidence>
<dbReference type="PeptideAtlas" id="Q8BU74"/>
<protein>
    <submittedName>
        <fullName evidence="1">Uncharacterized protein</fullName>
    </submittedName>
</protein>
<dbReference type="PANTHER" id="PTHR43515:SF1">
    <property type="entry name" value="THREONINE SYNTHASE-LIKE 1"/>
    <property type="match status" value="1"/>
</dbReference>
<reference evidence="1" key="8">
    <citation type="journal article" date="2005" name="Science">
        <title>Antisense Transcription in the Mammalian Transcriptome.</title>
        <authorList>
            <consortium name="RIKEN Genome Exploration Research Group and Genome Science Group (Genome Network Project Core Group) and the FANTOM Consortium"/>
        </authorList>
    </citation>
    <scope>NUCLEOTIDE SEQUENCE</scope>
    <source>
        <strain evidence="1">C57BL/6J</strain>
        <tissue evidence="1">Lung</tissue>
    </source>
</reference>
<gene>
    <name evidence="2" type="primary">Thnsl1</name>
</gene>